<proteinExistence type="predicted"/>
<evidence type="ECO:0000313" key="2">
    <source>
        <dbReference type="Proteomes" id="UP000008312"/>
    </source>
</evidence>
<dbReference type="EMBL" id="FN668672">
    <property type="protein sequence ID" value="CBK24019.2"/>
    <property type="molecule type" value="Genomic_DNA"/>
</dbReference>
<dbReference type="AlphaFoldDB" id="D8M7I0"/>
<protein>
    <submittedName>
        <fullName evidence="1">Uncharacterized protein</fullName>
    </submittedName>
</protein>
<accession>D8M7I0</accession>
<dbReference type="InParanoid" id="D8M7I0"/>
<dbReference type="RefSeq" id="XP_012898067.1">
    <property type="nucleotide sequence ID" value="XM_013042613.1"/>
</dbReference>
<name>D8M7I0_BLAHO</name>
<dbReference type="PANTHER" id="PTHR13060:SF0">
    <property type="entry name" value="PROTEIN ECDYSONELESS HOMOLOG"/>
    <property type="match status" value="1"/>
</dbReference>
<dbReference type="PANTHER" id="PTHR13060">
    <property type="entry name" value="SGT1 PROTEIN HSGT1 SUPPRESSOR OF GCR2"/>
    <property type="match status" value="1"/>
</dbReference>
<dbReference type="GO" id="GO:0005634">
    <property type="term" value="C:nucleus"/>
    <property type="evidence" value="ECO:0007669"/>
    <property type="project" value="TreeGrafter"/>
</dbReference>
<keyword evidence="2" id="KW-1185">Reference proteome</keyword>
<dbReference type="OrthoDB" id="27237at2759"/>
<sequence length="226" mass="25571">MYYLRGDMDVGDSIEDEWVIAYIAYDLSKKHSNLIIQLFDDDGDYLLIEGAQTLPDWVDPTTMDNRFFLHDGEFKILPHPHYSSYSSFPLHPTIEQSLSALFSLPSQSTPSLQLLLRHRFDRVLSSLRSHTHTHTTFALLPTSWAALLSKPSILSLFARIFLDSTPLERQQASLALDRVAPTTPVAVAPIQLPQLLFLELIAADEAEESRKTSAVARYLKDSTEVR</sequence>
<dbReference type="Pfam" id="PF07093">
    <property type="entry name" value="SGT1"/>
    <property type="match status" value="1"/>
</dbReference>
<organism evidence="1">
    <name type="scientific">Blastocystis hominis</name>
    <dbReference type="NCBI Taxonomy" id="12968"/>
    <lineage>
        <taxon>Eukaryota</taxon>
        <taxon>Sar</taxon>
        <taxon>Stramenopiles</taxon>
        <taxon>Bigyra</taxon>
        <taxon>Opalozoa</taxon>
        <taxon>Opalinata</taxon>
        <taxon>Blastocystidae</taxon>
        <taxon>Blastocystis</taxon>
    </lineage>
</organism>
<gene>
    <name evidence="1" type="ORF">GSBLH_T00007158001</name>
</gene>
<reference evidence="1" key="1">
    <citation type="submission" date="2010-02" db="EMBL/GenBank/DDBJ databases">
        <title>Sequencing and annotation of the Blastocystis hominis genome.</title>
        <authorList>
            <person name="Wincker P."/>
        </authorList>
    </citation>
    <scope>NUCLEOTIDE SEQUENCE</scope>
    <source>
        <strain evidence="1">Singapore isolate B</strain>
    </source>
</reference>
<dbReference type="InterPro" id="IPR010770">
    <property type="entry name" value="Ecd"/>
</dbReference>
<dbReference type="GeneID" id="24923282"/>
<evidence type="ECO:0000313" key="1">
    <source>
        <dbReference type="EMBL" id="CBK24019.2"/>
    </source>
</evidence>
<dbReference type="Proteomes" id="UP000008312">
    <property type="component" value="Unassembled WGS sequence"/>
</dbReference>